<gene>
    <name evidence="3" type="ORF">SAMN05660710_03577</name>
</gene>
<dbReference type="CDD" id="cd03768">
    <property type="entry name" value="SR_ResInv"/>
    <property type="match status" value="1"/>
</dbReference>
<organism evidence="3 4">
    <name type="scientific">Paracoccus tibetensis</name>
    <dbReference type="NCBI Taxonomy" id="336292"/>
    <lineage>
        <taxon>Bacteria</taxon>
        <taxon>Pseudomonadati</taxon>
        <taxon>Pseudomonadota</taxon>
        <taxon>Alphaproteobacteria</taxon>
        <taxon>Rhodobacterales</taxon>
        <taxon>Paracoccaceae</taxon>
        <taxon>Paracoccus</taxon>
    </lineage>
</organism>
<dbReference type="PANTHER" id="PTHR30461:SF23">
    <property type="entry name" value="DNA RECOMBINASE-RELATED"/>
    <property type="match status" value="1"/>
</dbReference>
<feature type="domain" description="Resolvase/invertase-type recombinase catalytic" evidence="1">
    <location>
        <begin position="16"/>
        <end position="168"/>
    </location>
</feature>
<accession>A0A1G5JZS7</accession>
<dbReference type="PANTHER" id="PTHR30461">
    <property type="entry name" value="DNA-INVERTASE FROM LAMBDOID PROPHAGE"/>
    <property type="match status" value="1"/>
</dbReference>
<dbReference type="STRING" id="336292.SAMN05660710_03577"/>
<name>A0A1G5JZS7_9RHOB</name>
<dbReference type="SMART" id="SM00857">
    <property type="entry name" value="Resolvase"/>
    <property type="match status" value="1"/>
</dbReference>
<evidence type="ECO:0000259" key="1">
    <source>
        <dbReference type="PROSITE" id="PS51736"/>
    </source>
</evidence>
<dbReference type="AlphaFoldDB" id="A0A1G5JZS7"/>
<dbReference type="PROSITE" id="PS51737">
    <property type="entry name" value="RECOMBINASE_DNA_BIND"/>
    <property type="match status" value="1"/>
</dbReference>
<evidence type="ECO:0000313" key="3">
    <source>
        <dbReference type="EMBL" id="SCY93903.1"/>
    </source>
</evidence>
<dbReference type="Proteomes" id="UP000199502">
    <property type="component" value="Unassembled WGS sequence"/>
</dbReference>
<protein>
    <submittedName>
        <fullName evidence="3">Site-specific DNA recombinase</fullName>
    </submittedName>
</protein>
<dbReference type="GO" id="GO:0003677">
    <property type="term" value="F:DNA binding"/>
    <property type="evidence" value="ECO:0007669"/>
    <property type="project" value="InterPro"/>
</dbReference>
<dbReference type="RefSeq" id="WP_090747986.1">
    <property type="nucleotide sequence ID" value="NZ_FMVT01000019.1"/>
</dbReference>
<feature type="domain" description="Recombinase" evidence="2">
    <location>
        <begin position="176"/>
        <end position="280"/>
    </location>
</feature>
<sequence length="448" mass="49820">MTRAGEKTKPLVRKLRCAVYTRKSSEEGLEQEFNSLHAQREACEAYIASQRSEGWVLVRDQYDDGGISGGTLERPALQRLLADIEDGLVDVVVVYKIDRLSRSLMDFSKLVEVFDRNGVTFVSVTQSFNTTTSMGRLTLNILLSFAQFEREVTAERIRDKFRASRMKGMWMGGNPPLGYEVKDRKLVVRTEDAAHVRWIFARFLELGSCTELAREVEGRGIRTSRGNRIDKKAIYRVLSNRVYLGEAVHKGDSYPGEHAAIIDQDQWDKVHAILTESPRTRAARTRAQTPALLKGLIFGPDGAAFSPSHTRKGGRLYRYYVSQTVLKQGAGACPVGRVPAGDIEAAVIDQLRAVFRQPEIIAGTWKAAREQTEDQEQNSGISEADVRVALGQLDPLWEELFPAEQARIAALLVERVDIGAGGLKVRLRIDGLTGLAQEMLAGAMERAA</sequence>
<dbReference type="InterPro" id="IPR036162">
    <property type="entry name" value="Resolvase-like_N_sf"/>
</dbReference>
<evidence type="ECO:0000313" key="4">
    <source>
        <dbReference type="Proteomes" id="UP000199502"/>
    </source>
</evidence>
<proteinExistence type="predicted"/>
<dbReference type="OrthoDB" id="7277848at2"/>
<dbReference type="PROSITE" id="PS51736">
    <property type="entry name" value="RECOMBINASES_3"/>
    <property type="match status" value="1"/>
</dbReference>
<dbReference type="GO" id="GO:0000150">
    <property type="term" value="F:DNA strand exchange activity"/>
    <property type="evidence" value="ECO:0007669"/>
    <property type="project" value="InterPro"/>
</dbReference>
<dbReference type="InterPro" id="IPR025827">
    <property type="entry name" value="Zn_ribbon_recom_dom"/>
</dbReference>
<dbReference type="Pfam" id="PF13408">
    <property type="entry name" value="Zn_ribbon_recom"/>
    <property type="match status" value="1"/>
</dbReference>
<dbReference type="Pfam" id="PF07508">
    <property type="entry name" value="Recombinase"/>
    <property type="match status" value="1"/>
</dbReference>
<dbReference type="Gene3D" id="3.90.1750.20">
    <property type="entry name" value="Putative Large Serine Recombinase, Chain B, Domain 2"/>
    <property type="match status" value="1"/>
</dbReference>
<dbReference type="Gene3D" id="3.40.50.1390">
    <property type="entry name" value="Resolvase, N-terminal catalytic domain"/>
    <property type="match status" value="1"/>
</dbReference>
<dbReference type="Pfam" id="PF00239">
    <property type="entry name" value="Resolvase"/>
    <property type="match status" value="1"/>
</dbReference>
<dbReference type="InterPro" id="IPR006119">
    <property type="entry name" value="Resolv_N"/>
</dbReference>
<reference evidence="3 4" key="1">
    <citation type="submission" date="2016-10" db="EMBL/GenBank/DDBJ databases">
        <authorList>
            <person name="de Groot N.N."/>
        </authorList>
    </citation>
    <scope>NUCLEOTIDE SEQUENCE [LARGE SCALE GENOMIC DNA]</scope>
    <source>
        <strain evidence="3 4">CGMCC 1.8925</strain>
    </source>
</reference>
<dbReference type="SUPFAM" id="SSF53041">
    <property type="entry name" value="Resolvase-like"/>
    <property type="match status" value="1"/>
</dbReference>
<keyword evidence="4" id="KW-1185">Reference proteome</keyword>
<dbReference type="InterPro" id="IPR011109">
    <property type="entry name" value="DNA_bind_recombinase_dom"/>
</dbReference>
<evidence type="ECO:0000259" key="2">
    <source>
        <dbReference type="PROSITE" id="PS51737"/>
    </source>
</evidence>
<dbReference type="EMBL" id="FMVT01000019">
    <property type="protein sequence ID" value="SCY93903.1"/>
    <property type="molecule type" value="Genomic_DNA"/>
</dbReference>
<dbReference type="InterPro" id="IPR050639">
    <property type="entry name" value="SSR_resolvase"/>
</dbReference>
<dbReference type="InterPro" id="IPR038109">
    <property type="entry name" value="DNA_bind_recomb_sf"/>
</dbReference>